<feature type="transmembrane region" description="Helical" evidence="7">
    <location>
        <begin position="102"/>
        <end position="128"/>
    </location>
</feature>
<feature type="region of interest" description="Disordered" evidence="6">
    <location>
        <begin position="307"/>
        <end position="360"/>
    </location>
</feature>
<dbReference type="EMBL" id="BMNJ01000006">
    <property type="protein sequence ID" value="GGO99762.1"/>
    <property type="molecule type" value="Genomic_DNA"/>
</dbReference>
<evidence type="ECO:0000256" key="4">
    <source>
        <dbReference type="ARBA" id="ARBA00022989"/>
    </source>
</evidence>
<feature type="compositionally biased region" description="Basic residues" evidence="6">
    <location>
        <begin position="246"/>
        <end position="255"/>
    </location>
</feature>
<dbReference type="Proteomes" id="UP000614239">
    <property type="component" value="Unassembled WGS sequence"/>
</dbReference>
<comment type="subcellular location">
    <subcellularLocation>
        <location evidence="1">Membrane</location>
        <topology evidence="1">Multi-pass membrane protein</topology>
    </subcellularLocation>
</comment>
<dbReference type="InterPro" id="IPR008984">
    <property type="entry name" value="SMAD_FHA_dom_sf"/>
</dbReference>
<evidence type="ECO:0000256" key="1">
    <source>
        <dbReference type="ARBA" id="ARBA00004141"/>
    </source>
</evidence>
<keyword evidence="4 7" id="KW-1133">Transmembrane helix</keyword>
<dbReference type="Gene3D" id="2.60.200.20">
    <property type="match status" value="1"/>
</dbReference>
<evidence type="ECO:0000256" key="2">
    <source>
        <dbReference type="ARBA" id="ARBA00022553"/>
    </source>
</evidence>
<evidence type="ECO:0000256" key="3">
    <source>
        <dbReference type="ARBA" id="ARBA00022692"/>
    </source>
</evidence>
<name>A0A8H9HA28_9ACTO</name>
<dbReference type="OrthoDB" id="3254248at2"/>
<feature type="region of interest" description="Disordered" evidence="6">
    <location>
        <begin position="1"/>
        <end position="21"/>
    </location>
</feature>
<feature type="compositionally biased region" description="Low complexity" evidence="6">
    <location>
        <begin position="217"/>
        <end position="242"/>
    </location>
</feature>
<reference evidence="9" key="1">
    <citation type="journal article" date="2014" name="Int. J. Syst. Evol. Microbiol.">
        <title>Complete genome sequence of Corynebacterium casei LMG S-19264T (=DSM 44701T), isolated from a smear-ripened cheese.</title>
        <authorList>
            <consortium name="US DOE Joint Genome Institute (JGI-PGF)"/>
            <person name="Walter F."/>
            <person name="Albersmeier A."/>
            <person name="Kalinowski J."/>
            <person name="Ruckert C."/>
        </authorList>
    </citation>
    <scope>NUCLEOTIDE SEQUENCE</scope>
    <source>
        <strain evidence="9">CGMCC 4.7372</strain>
    </source>
</reference>
<dbReference type="AlphaFoldDB" id="A0A8H9HA28"/>
<dbReference type="PROSITE" id="PS50006">
    <property type="entry name" value="FHA_DOMAIN"/>
    <property type="match status" value="1"/>
</dbReference>
<dbReference type="SUPFAM" id="SSF49879">
    <property type="entry name" value="SMAD/FHA domain"/>
    <property type="match status" value="1"/>
</dbReference>
<feature type="transmembrane region" description="Helical" evidence="7">
    <location>
        <begin position="63"/>
        <end position="82"/>
    </location>
</feature>
<evidence type="ECO:0000259" key="8">
    <source>
        <dbReference type="PROSITE" id="PS50006"/>
    </source>
</evidence>
<feature type="region of interest" description="Disordered" evidence="6">
    <location>
        <begin position="383"/>
        <end position="417"/>
    </location>
</feature>
<evidence type="ECO:0000313" key="9">
    <source>
        <dbReference type="EMBL" id="GGO99762.1"/>
    </source>
</evidence>
<proteinExistence type="predicted"/>
<feature type="compositionally biased region" description="Polar residues" evidence="6">
    <location>
        <begin position="1"/>
        <end position="11"/>
    </location>
</feature>
<evidence type="ECO:0000313" key="10">
    <source>
        <dbReference type="Proteomes" id="UP000614239"/>
    </source>
</evidence>
<feature type="transmembrane region" description="Helical" evidence="7">
    <location>
        <begin position="30"/>
        <end position="51"/>
    </location>
</feature>
<feature type="region of interest" description="Disordered" evidence="6">
    <location>
        <begin position="156"/>
        <end position="288"/>
    </location>
</feature>
<dbReference type="GO" id="GO:0016020">
    <property type="term" value="C:membrane"/>
    <property type="evidence" value="ECO:0007669"/>
    <property type="project" value="UniProtKB-SubCell"/>
</dbReference>
<dbReference type="CDD" id="cd00060">
    <property type="entry name" value="FHA"/>
    <property type="match status" value="1"/>
</dbReference>
<reference evidence="9" key="2">
    <citation type="submission" date="2020-09" db="EMBL/GenBank/DDBJ databases">
        <authorList>
            <person name="Sun Q."/>
            <person name="Zhou Y."/>
        </authorList>
    </citation>
    <scope>NUCLEOTIDE SEQUENCE</scope>
    <source>
        <strain evidence="9">CGMCC 4.7372</strain>
    </source>
</reference>
<evidence type="ECO:0000256" key="7">
    <source>
        <dbReference type="SAM" id="Phobius"/>
    </source>
</evidence>
<evidence type="ECO:0000256" key="6">
    <source>
        <dbReference type="SAM" id="MobiDB-lite"/>
    </source>
</evidence>
<keyword evidence="3 7" id="KW-0812">Transmembrane</keyword>
<organism evidence="9 10">
    <name type="scientific">Actinomyces gaoshouyii</name>
    <dbReference type="NCBI Taxonomy" id="1960083"/>
    <lineage>
        <taxon>Bacteria</taxon>
        <taxon>Bacillati</taxon>
        <taxon>Actinomycetota</taxon>
        <taxon>Actinomycetes</taxon>
        <taxon>Actinomycetales</taxon>
        <taxon>Actinomycetaceae</taxon>
        <taxon>Actinomyces</taxon>
    </lineage>
</organism>
<evidence type="ECO:0000256" key="5">
    <source>
        <dbReference type="ARBA" id="ARBA00023136"/>
    </source>
</evidence>
<gene>
    <name evidence="9" type="ORF">GCM10011612_17820</name>
</gene>
<dbReference type="InterPro" id="IPR000253">
    <property type="entry name" value="FHA_dom"/>
</dbReference>
<keyword evidence="5 7" id="KW-0472">Membrane</keyword>
<dbReference type="Pfam" id="PF00498">
    <property type="entry name" value="FHA"/>
    <property type="match status" value="1"/>
</dbReference>
<keyword evidence="10" id="KW-1185">Reference proteome</keyword>
<dbReference type="Pfam" id="PF06271">
    <property type="entry name" value="RDD"/>
    <property type="match status" value="1"/>
</dbReference>
<dbReference type="RefSeq" id="WP_158082819.1">
    <property type="nucleotide sequence ID" value="NZ_BMNJ01000006.1"/>
</dbReference>
<feature type="compositionally biased region" description="Low complexity" evidence="6">
    <location>
        <begin position="323"/>
        <end position="360"/>
    </location>
</feature>
<feature type="domain" description="FHA" evidence="8">
    <location>
        <begin position="452"/>
        <end position="506"/>
    </location>
</feature>
<comment type="caution">
    <text evidence="9">The sequence shown here is derived from an EMBL/GenBank/DDBJ whole genome shotgun (WGS) entry which is preliminary data.</text>
</comment>
<sequence length="540" mass="54325">MTATTTQAPKQNQRRALPGPALPASPKARLLAVVIDILLGVAIGAIITLLVKEPLGLPITAGVTAAGLVLARFALVAATGWTPGGRIVGVRMVDASNDGPSFVGTFVHADLILVTALFTAGIGGLFMLRSAAKDPEGMSWHDRLSRMRLIATKPSSAIAPPHGADEPSPAPSDPPPSSPAPLPDEPTAMMTPSAVPSDERLMGGTTGSRDCEPEPTTPSAAPSSASSAPAASSSATAGAGADRAPRTRRPRRRSSSRAQEPGAVAILGSIPWSEEAPELDSPTLDGSGLDALNARLVVGSVDLAPDGGASGPVIDAETPEADSAPSQASAISTASAPAISASSASTTSAVSTGSTGSTGSTDILTSAASVPSAVSATSAPIAPRVEEEHGAPPPTEPVDLRNVDLGAHSDGEDSLDSTIQSIRTPSSIEDTGATAVLVPERDGGEIALAGVVVLGRDPVASPEHPEASLLVLRGTSLSISKTHALLIPVVDGLWVTDLHSTNGTTIVHGGSSRRAVPGIPEPVFPGDRVLFGKVGYRVKD</sequence>
<feature type="compositionally biased region" description="Basic and acidic residues" evidence="6">
    <location>
        <begin position="398"/>
        <end position="411"/>
    </location>
</feature>
<dbReference type="InterPro" id="IPR010432">
    <property type="entry name" value="RDD"/>
</dbReference>
<keyword evidence="2" id="KW-0597">Phosphoprotein</keyword>
<accession>A0A8H9HA28</accession>
<protein>
    <recommendedName>
        <fullName evidence="8">FHA domain-containing protein</fullName>
    </recommendedName>
</protein>
<feature type="compositionally biased region" description="Pro residues" evidence="6">
    <location>
        <begin position="168"/>
        <end position="184"/>
    </location>
</feature>